<dbReference type="InterPro" id="IPR025973">
    <property type="entry name" value="Cys_rich_VLP_dom"/>
</dbReference>
<dbReference type="EMBL" id="VUMD01000015">
    <property type="protein sequence ID" value="MSS37912.1"/>
    <property type="molecule type" value="Genomic_DNA"/>
</dbReference>
<organism evidence="2 3">
    <name type="scientific">Clostridium porci</name>
    <dbReference type="NCBI Taxonomy" id="2605778"/>
    <lineage>
        <taxon>Bacteria</taxon>
        <taxon>Bacillati</taxon>
        <taxon>Bacillota</taxon>
        <taxon>Clostridia</taxon>
        <taxon>Eubacteriales</taxon>
        <taxon>Clostridiaceae</taxon>
        <taxon>Clostridium</taxon>
    </lineage>
</organism>
<evidence type="ECO:0000259" key="1">
    <source>
        <dbReference type="Pfam" id="PF14194"/>
    </source>
</evidence>
<dbReference type="Proteomes" id="UP000429958">
    <property type="component" value="Unassembled WGS sequence"/>
</dbReference>
<dbReference type="Pfam" id="PF14194">
    <property type="entry name" value="Cys_rich_VLP"/>
    <property type="match status" value="1"/>
</dbReference>
<dbReference type="AlphaFoldDB" id="A0A7X2TDG4"/>
<protein>
    <recommendedName>
        <fullName evidence="1">Cysteine-rich VLP domain-containing protein</fullName>
    </recommendedName>
</protein>
<gene>
    <name evidence="2" type="ORF">FYJ39_15425</name>
</gene>
<keyword evidence="3" id="KW-1185">Reference proteome</keyword>
<reference evidence="2 3" key="1">
    <citation type="submission" date="2019-08" db="EMBL/GenBank/DDBJ databases">
        <title>In-depth cultivation of the pig gut microbiome towards novel bacterial diversity and tailored functional studies.</title>
        <authorList>
            <person name="Wylensek D."/>
            <person name="Hitch T.C.A."/>
            <person name="Clavel T."/>
        </authorList>
    </citation>
    <scope>NUCLEOTIDE SEQUENCE [LARGE SCALE GENOMIC DNA]</scope>
    <source>
        <strain evidence="2 3">WCA-389-WT-23D1</strain>
    </source>
</reference>
<evidence type="ECO:0000313" key="3">
    <source>
        <dbReference type="Proteomes" id="UP000429958"/>
    </source>
</evidence>
<feature type="domain" description="Cysteine-rich VLP" evidence="1">
    <location>
        <begin position="8"/>
        <end position="61"/>
    </location>
</feature>
<proteinExistence type="predicted"/>
<sequence length="121" mass="13944">MMCRELSRDERKGIRKLVAEMCANYDREYGCLPLDCECYMLGKCWTGAYCRYFREAVLPLDPVLMASICEDGPAPDTRLCAVCGRPFLPEGRQAYCSDACKAEGNRRRSRERMRKKRLKNG</sequence>
<evidence type="ECO:0000313" key="2">
    <source>
        <dbReference type="EMBL" id="MSS37912.1"/>
    </source>
</evidence>
<accession>A0A7X2TDG4</accession>
<name>A0A7X2TDG4_9CLOT</name>
<comment type="caution">
    <text evidence="2">The sequence shown here is derived from an EMBL/GenBank/DDBJ whole genome shotgun (WGS) entry which is preliminary data.</text>
</comment>